<dbReference type="AlphaFoldDB" id="K3WXT6"/>
<organism evidence="7 8">
    <name type="scientific">Globisporangium ultimum (strain ATCC 200006 / CBS 805.95 / DAOM BR144)</name>
    <name type="common">Pythium ultimum</name>
    <dbReference type="NCBI Taxonomy" id="431595"/>
    <lineage>
        <taxon>Eukaryota</taxon>
        <taxon>Sar</taxon>
        <taxon>Stramenopiles</taxon>
        <taxon>Oomycota</taxon>
        <taxon>Peronosporomycetes</taxon>
        <taxon>Pythiales</taxon>
        <taxon>Pythiaceae</taxon>
        <taxon>Globisporangium</taxon>
    </lineage>
</organism>
<dbReference type="PROSITE" id="PS51503">
    <property type="entry name" value="HIG1"/>
    <property type="match status" value="1"/>
</dbReference>
<sequence>MQKAIEMKDSKEARDIIAIHAYTSGLKAGAIAASIMGTGVYTANKNWTAFRTRLGISGKWGLVVSSFLGAFTVVSEKRLLHGARDPQKYLESLDPNYVEKKFNENRKLKAYQRVANFVYDYPYRTLATVGVPLVGGIFALQTTNHAIARSQQIMHTRIYGQGAVVLLLLSSMAFHDYMATHGRFVAPDEDEEHAEHEQASAHHHAL</sequence>
<evidence type="ECO:0000313" key="7">
    <source>
        <dbReference type="EnsemblProtists" id="PYU1_T009784"/>
    </source>
</evidence>
<dbReference type="HOGENOM" id="CLU_092985_0_0_1"/>
<proteinExistence type="predicted"/>
<feature type="transmembrane region" description="Helical" evidence="5">
    <location>
        <begin position="21"/>
        <end position="42"/>
    </location>
</feature>
<dbReference type="InParanoid" id="K3WXT6"/>
<dbReference type="Proteomes" id="UP000019132">
    <property type="component" value="Unassembled WGS sequence"/>
</dbReference>
<reference evidence="8" key="1">
    <citation type="journal article" date="2010" name="Genome Biol.">
        <title>Genome sequence of the necrotrophic plant pathogen Pythium ultimum reveals original pathogenicity mechanisms and effector repertoire.</title>
        <authorList>
            <person name="Levesque C.A."/>
            <person name="Brouwer H."/>
            <person name="Cano L."/>
            <person name="Hamilton J.P."/>
            <person name="Holt C."/>
            <person name="Huitema E."/>
            <person name="Raffaele S."/>
            <person name="Robideau G.P."/>
            <person name="Thines M."/>
            <person name="Win J."/>
            <person name="Zerillo M.M."/>
            <person name="Beakes G.W."/>
            <person name="Boore J.L."/>
            <person name="Busam D."/>
            <person name="Dumas B."/>
            <person name="Ferriera S."/>
            <person name="Fuerstenberg S.I."/>
            <person name="Gachon C.M."/>
            <person name="Gaulin E."/>
            <person name="Govers F."/>
            <person name="Grenville-Briggs L."/>
            <person name="Horner N."/>
            <person name="Hostetler J."/>
            <person name="Jiang R.H."/>
            <person name="Johnson J."/>
            <person name="Krajaejun T."/>
            <person name="Lin H."/>
            <person name="Meijer H.J."/>
            <person name="Moore B."/>
            <person name="Morris P."/>
            <person name="Phuntmart V."/>
            <person name="Puiu D."/>
            <person name="Shetty J."/>
            <person name="Stajich J.E."/>
            <person name="Tripathy S."/>
            <person name="Wawra S."/>
            <person name="van West P."/>
            <person name="Whitty B.R."/>
            <person name="Coutinho P.M."/>
            <person name="Henrissat B."/>
            <person name="Martin F."/>
            <person name="Thomas P.D."/>
            <person name="Tyler B.M."/>
            <person name="De Vries R.P."/>
            <person name="Kamoun S."/>
            <person name="Yandell M."/>
            <person name="Tisserat N."/>
            <person name="Buell C.R."/>
        </authorList>
    </citation>
    <scope>NUCLEOTIDE SEQUENCE</scope>
    <source>
        <strain evidence="8">DAOM:BR144</strain>
    </source>
</reference>
<feature type="transmembrane region" description="Helical" evidence="5">
    <location>
        <begin position="158"/>
        <end position="175"/>
    </location>
</feature>
<name>K3WXT6_GLOUD</name>
<keyword evidence="4 5" id="KW-0472">Membrane</keyword>
<dbReference type="GO" id="GO:0005739">
    <property type="term" value="C:mitochondrion"/>
    <property type="evidence" value="ECO:0007669"/>
    <property type="project" value="UniProtKB-SubCell"/>
</dbReference>
<dbReference type="EMBL" id="GL376615">
    <property type="status" value="NOT_ANNOTATED_CDS"/>
    <property type="molecule type" value="Genomic_DNA"/>
</dbReference>
<evidence type="ECO:0000256" key="5">
    <source>
        <dbReference type="SAM" id="Phobius"/>
    </source>
</evidence>
<dbReference type="InterPro" id="IPR040153">
    <property type="entry name" value="Rcf2"/>
</dbReference>
<dbReference type="OMA" id="YGANAYH"/>
<dbReference type="GO" id="GO:0033617">
    <property type="term" value="P:mitochondrial respiratory chain complex IV assembly"/>
    <property type="evidence" value="ECO:0007669"/>
    <property type="project" value="TreeGrafter"/>
</dbReference>
<evidence type="ECO:0000256" key="1">
    <source>
        <dbReference type="ARBA" id="ARBA00004173"/>
    </source>
</evidence>
<dbReference type="PANTHER" id="PTHR28018:SF3">
    <property type="entry name" value="RESPIRATORY SUPERCOMPLEX FACTOR 2, MITOCHONDRIAL"/>
    <property type="match status" value="1"/>
</dbReference>
<feature type="transmembrane region" description="Helical" evidence="5">
    <location>
        <begin position="54"/>
        <end position="74"/>
    </location>
</feature>
<evidence type="ECO:0000313" key="8">
    <source>
        <dbReference type="Proteomes" id="UP000019132"/>
    </source>
</evidence>
<keyword evidence="8" id="KW-1185">Reference proteome</keyword>
<evidence type="ECO:0000256" key="4">
    <source>
        <dbReference type="ARBA" id="ARBA00023136"/>
    </source>
</evidence>
<dbReference type="eggNOG" id="ENOG502SFV5">
    <property type="taxonomic scope" value="Eukaryota"/>
</dbReference>
<dbReference type="EnsemblProtists" id="PYU1_T009784">
    <property type="protein sequence ID" value="PYU1_T009784"/>
    <property type="gene ID" value="PYU1_G009766"/>
</dbReference>
<keyword evidence="3 5" id="KW-1133">Transmembrane helix</keyword>
<evidence type="ECO:0000259" key="6">
    <source>
        <dbReference type="PROSITE" id="PS51503"/>
    </source>
</evidence>
<dbReference type="InterPro" id="IPR007667">
    <property type="entry name" value="Hypoxia_induced_domain"/>
</dbReference>
<comment type="subcellular location">
    <subcellularLocation>
        <location evidence="1">Mitochondrion</location>
    </subcellularLocation>
</comment>
<dbReference type="PANTHER" id="PTHR28018">
    <property type="entry name" value="RESPIRATORY SUPERCOMPLEX FACTOR 2, MITOCHONDRIAL"/>
    <property type="match status" value="1"/>
</dbReference>
<accession>K3WXT6</accession>
<dbReference type="VEuPathDB" id="FungiDB:PYU1_G009766"/>
<protein>
    <recommendedName>
        <fullName evidence="6">HIG1 domain-containing protein</fullName>
    </recommendedName>
</protein>
<keyword evidence="2 5" id="KW-0812">Transmembrane</keyword>
<evidence type="ECO:0000256" key="2">
    <source>
        <dbReference type="ARBA" id="ARBA00022692"/>
    </source>
</evidence>
<reference evidence="7" key="3">
    <citation type="submission" date="2015-02" db="UniProtKB">
        <authorList>
            <consortium name="EnsemblProtists"/>
        </authorList>
    </citation>
    <scope>IDENTIFICATION</scope>
    <source>
        <strain evidence="7">DAOM BR144</strain>
    </source>
</reference>
<dbReference type="Pfam" id="PF04588">
    <property type="entry name" value="HIG_1_N"/>
    <property type="match status" value="1"/>
</dbReference>
<feature type="domain" description="HIG1" evidence="6">
    <location>
        <begin position="95"/>
        <end position="186"/>
    </location>
</feature>
<evidence type="ECO:0000256" key="3">
    <source>
        <dbReference type="ARBA" id="ARBA00022989"/>
    </source>
</evidence>
<reference evidence="8" key="2">
    <citation type="submission" date="2010-04" db="EMBL/GenBank/DDBJ databases">
        <authorList>
            <person name="Buell R."/>
            <person name="Hamilton J."/>
            <person name="Hostetler J."/>
        </authorList>
    </citation>
    <scope>NUCLEOTIDE SEQUENCE [LARGE SCALE GENOMIC DNA]</scope>
    <source>
        <strain evidence="8">DAOM:BR144</strain>
    </source>
</reference>